<organism evidence="1 2">
    <name type="scientific">Gordonia phage Sour</name>
    <dbReference type="NCBI Taxonomy" id="2182349"/>
    <lineage>
        <taxon>Viruses</taxon>
        <taxon>Duplodnaviria</taxon>
        <taxon>Heunggongvirae</taxon>
        <taxon>Uroviricota</taxon>
        <taxon>Caudoviricetes</taxon>
        <taxon>Sourvirus</taxon>
        <taxon>Sourvirus sour</taxon>
    </lineage>
</organism>
<reference evidence="2" key="1">
    <citation type="submission" date="2018-03" db="EMBL/GenBank/DDBJ databases">
        <authorList>
            <person name="Keele B.F."/>
        </authorList>
    </citation>
    <scope>NUCLEOTIDE SEQUENCE [LARGE SCALE GENOMIC DNA]</scope>
</reference>
<gene>
    <name evidence="1" type="primary">15</name>
    <name evidence="1" type="ORF">PBI_SOUR_15</name>
</gene>
<keyword evidence="2" id="KW-1185">Reference proteome</keyword>
<dbReference type="KEGG" id="vg:40102480"/>
<accession>A0A2U8ULA5</accession>
<dbReference type="RefSeq" id="YP_009625586.1">
    <property type="nucleotide sequence ID" value="NC_042132.1"/>
</dbReference>
<protein>
    <submittedName>
        <fullName evidence="1">Major capsid pentamer protein</fullName>
    </submittedName>
</protein>
<evidence type="ECO:0000313" key="1">
    <source>
        <dbReference type="EMBL" id="AWN04216.1"/>
    </source>
</evidence>
<dbReference type="GeneID" id="40102480"/>
<evidence type="ECO:0000313" key="2">
    <source>
        <dbReference type="Proteomes" id="UP000246591"/>
    </source>
</evidence>
<name>A0A2U8ULA5_9CAUD</name>
<dbReference type="Proteomes" id="UP000246591">
    <property type="component" value="Segment"/>
</dbReference>
<dbReference type="EMBL" id="MH153810">
    <property type="protein sequence ID" value="AWN04216.1"/>
    <property type="molecule type" value="Genomic_DNA"/>
</dbReference>
<sequence length="268" mass="28805">MTVNDLIPFTIGERMTTPILDPVRFEAPLVNPSPTGLYAVTTWNDTAVPRWLAGGVEVRPNNYGGESAFGIWAADWCGEPGEDDLKYGTRPVPDDPFDALTVWAYDQCDLTAPSQAEVRVRVQQNLRLIEQVAVEREIATRLIADAPAGPPADDIVGAVGHLEAQLAKTNTLGLIHASAAVAADAQRHNLIVRTGGSLRTPLGHTWVFGGGYVDGLGKAMIATSPTYGWRDEAVVRDTVEARTNTFAAVAERSVVIGYEKAIATAWLT</sequence>
<proteinExistence type="predicted"/>